<gene>
    <name evidence="1" type="ORF">TrCOL_g7676</name>
</gene>
<accession>A0A9W7GEY7</accession>
<reference evidence="2" key="1">
    <citation type="journal article" date="2023" name="Commun. Biol.">
        <title>Genome analysis of Parmales, the sister group of diatoms, reveals the evolutionary specialization of diatoms from phago-mixotrophs to photoautotrophs.</title>
        <authorList>
            <person name="Ban H."/>
            <person name="Sato S."/>
            <person name="Yoshikawa S."/>
            <person name="Yamada K."/>
            <person name="Nakamura Y."/>
            <person name="Ichinomiya M."/>
            <person name="Sato N."/>
            <person name="Blanc-Mathieu R."/>
            <person name="Endo H."/>
            <person name="Kuwata A."/>
            <person name="Ogata H."/>
        </authorList>
    </citation>
    <scope>NUCLEOTIDE SEQUENCE [LARGE SCALE GENOMIC DNA]</scope>
</reference>
<dbReference type="Proteomes" id="UP001165065">
    <property type="component" value="Unassembled WGS sequence"/>
</dbReference>
<dbReference type="EMBL" id="BRYA01000207">
    <property type="protein sequence ID" value="GMI44122.1"/>
    <property type="molecule type" value="Genomic_DNA"/>
</dbReference>
<comment type="caution">
    <text evidence="1">The sequence shown here is derived from an EMBL/GenBank/DDBJ whole genome shotgun (WGS) entry which is preliminary data.</text>
</comment>
<dbReference type="OrthoDB" id="204461at2759"/>
<name>A0A9W7GEY7_9STRA</name>
<evidence type="ECO:0000313" key="1">
    <source>
        <dbReference type="EMBL" id="GMI44122.1"/>
    </source>
</evidence>
<keyword evidence="2" id="KW-1185">Reference proteome</keyword>
<organism evidence="1 2">
    <name type="scientific">Triparma columacea</name>
    <dbReference type="NCBI Taxonomy" id="722753"/>
    <lineage>
        <taxon>Eukaryota</taxon>
        <taxon>Sar</taxon>
        <taxon>Stramenopiles</taxon>
        <taxon>Ochrophyta</taxon>
        <taxon>Bolidophyceae</taxon>
        <taxon>Parmales</taxon>
        <taxon>Triparmaceae</taxon>
        <taxon>Triparma</taxon>
    </lineage>
</organism>
<dbReference type="AlphaFoldDB" id="A0A9W7GEY7"/>
<protein>
    <submittedName>
        <fullName evidence="1">Uncharacterized protein</fullName>
    </submittedName>
</protein>
<proteinExistence type="predicted"/>
<evidence type="ECO:0000313" key="2">
    <source>
        <dbReference type="Proteomes" id="UP001165065"/>
    </source>
</evidence>
<sequence length="133" mass="14235">MVLDQEWLVSFSAAMFPFCSFCYAHHRGLTLNVLTGVYKTVGVRGFLALPFITLAMEKSIYDSAQAWQGIDPTVVPADRGGFPSGGGAAIPSFSLIPVDPVKRARREMRLAALAAEEESKEKGAATAIIPSSS</sequence>